<feature type="region of interest" description="Disordered" evidence="1">
    <location>
        <begin position="398"/>
        <end position="424"/>
    </location>
</feature>
<feature type="region of interest" description="Disordered" evidence="1">
    <location>
        <begin position="433"/>
        <end position="452"/>
    </location>
</feature>
<evidence type="ECO:0000313" key="5">
    <source>
        <dbReference type="Proteomes" id="UP000076744"/>
    </source>
</evidence>
<keyword evidence="5" id="KW-1185">Reference proteome</keyword>
<dbReference type="Pfam" id="PF14033">
    <property type="entry name" value="DUF4246"/>
    <property type="match status" value="1"/>
</dbReference>
<evidence type="ECO:0000313" key="4">
    <source>
        <dbReference type="EMBL" id="OAA72249.1"/>
    </source>
</evidence>
<feature type="compositionally biased region" description="Pro residues" evidence="1">
    <location>
        <begin position="71"/>
        <end position="81"/>
    </location>
</feature>
<sequence length="691" mass="79328">MWSNNSMTPDQEKVFTEWIDRFSWHTRPTFHQANDFLNIKFSESWTTNFVNGMIDEVYATKKPEMGGRWTPSPPPDEPATPPHTGKIRLPGYGMGISLQAPGEDDPQFPVLVAEKEEGWKADTLLIREYCMLQAVESLTNKPEWWSKVRDPEIAAKWKAEMLVMPWNQFHEHADFTANMADACIEELLMKAKMYEETGLVPVFDYSACVLKSDSLMDADLTRKLIEHVKPLENVPESAKDWHPGSDEKVLDLVHPSLWPLVFGKTRIMPDFEINLENCISFVGAGEVIPKPHASEKKRALFWNDRDVAATSINFQWLPCNVEVNQDGKARITSYINNLHPVKHKDLYPVIEEFITKSLPAWDYVYRWPEEFRYQRLQTMEVGPDCTVPELCGSYCHPTRRPVEEGEAAREEDEEDDGDYEDSDRAQLDDKWFTETHPPKLPDASPGPPNTEAYKDEVKTSGFFESASRLQVIVKLANIHLTPEKPRYNGGSWHIEGQHNEHIVATALYYYDTDNITESQLSLRTAADAEELCSELQYEQNDIRSIARTFAVEQSHEASTLQDVGAVTTRAGRALFFPNLYLHRVKPFALADPMRPGHRKILALFLVDPKVQVISTANVPPQQRDWWPGEELVRRGMRVPAEVGEMVLDNVDFPYGLEEARRIREELMAERSTEQKNFVRELKAIDFSFCEH</sequence>
<name>A0A162MXK4_CORFA</name>
<dbReference type="PANTHER" id="PTHR33119:SF1">
    <property type="entry name" value="FE2OG DIOXYGENASE DOMAIN-CONTAINING PROTEIN"/>
    <property type="match status" value="1"/>
</dbReference>
<dbReference type="RefSeq" id="XP_018707695.1">
    <property type="nucleotide sequence ID" value="XM_018844929.1"/>
</dbReference>
<dbReference type="InterPro" id="IPR049207">
    <property type="entry name" value="DUF4246_N"/>
</dbReference>
<organism evidence="4 5">
    <name type="scientific">Cordyceps fumosorosea (strain ARSEF 2679)</name>
    <name type="common">Isaria fumosorosea</name>
    <dbReference type="NCBI Taxonomy" id="1081104"/>
    <lineage>
        <taxon>Eukaryota</taxon>
        <taxon>Fungi</taxon>
        <taxon>Dikarya</taxon>
        <taxon>Ascomycota</taxon>
        <taxon>Pezizomycotina</taxon>
        <taxon>Sordariomycetes</taxon>
        <taxon>Hypocreomycetidae</taxon>
        <taxon>Hypocreales</taxon>
        <taxon>Cordycipitaceae</taxon>
        <taxon>Cordyceps</taxon>
    </lineage>
</organism>
<gene>
    <name evidence="4" type="ORF">ISF_01322</name>
</gene>
<feature type="compositionally biased region" description="Acidic residues" evidence="1">
    <location>
        <begin position="409"/>
        <end position="421"/>
    </location>
</feature>
<dbReference type="Pfam" id="PF21666">
    <property type="entry name" value="DUF4246_N"/>
    <property type="match status" value="1"/>
</dbReference>
<dbReference type="GeneID" id="30017614"/>
<feature type="domain" description="DUF4246" evidence="3">
    <location>
        <begin position="89"/>
        <end position="160"/>
    </location>
</feature>
<dbReference type="InterPro" id="IPR025340">
    <property type="entry name" value="DUF4246"/>
</dbReference>
<comment type="caution">
    <text evidence="4">The sequence shown here is derived from an EMBL/GenBank/DDBJ whole genome shotgun (WGS) entry which is preliminary data.</text>
</comment>
<dbReference type="AlphaFoldDB" id="A0A162MXK4"/>
<dbReference type="STRING" id="1081104.A0A162MXK4"/>
<reference evidence="4 5" key="1">
    <citation type="journal article" date="2016" name="Genome Biol. Evol.">
        <title>Divergent and convergent evolution of fungal pathogenicity.</title>
        <authorList>
            <person name="Shang Y."/>
            <person name="Xiao G."/>
            <person name="Zheng P."/>
            <person name="Cen K."/>
            <person name="Zhan S."/>
            <person name="Wang C."/>
        </authorList>
    </citation>
    <scope>NUCLEOTIDE SEQUENCE [LARGE SCALE GENOMIC DNA]</scope>
    <source>
        <strain evidence="4 5">ARSEF 2679</strain>
    </source>
</reference>
<proteinExistence type="predicted"/>
<evidence type="ECO:0000256" key="1">
    <source>
        <dbReference type="SAM" id="MobiDB-lite"/>
    </source>
</evidence>
<evidence type="ECO:0000259" key="3">
    <source>
        <dbReference type="Pfam" id="PF21666"/>
    </source>
</evidence>
<dbReference type="Proteomes" id="UP000076744">
    <property type="component" value="Unassembled WGS sequence"/>
</dbReference>
<dbReference type="EMBL" id="AZHB01000002">
    <property type="protein sequence ID" value="OAA72249.1"/>
    <property type="molecule type" value="Genomic_DNA"/>
</dbReference>
<dbReference type="OrthoDB" id="415532at2759"/>
<feature type="domain" description="DUF4246" evidence="2">
    <location>
        <begin position="178"/>
        <end position="627"/>
    </location>
</feature>
<evidence type="ECO:0000259" key="2">
    <source>
        <dbReference type="Pfam" id="PF14033"/>
    </source>
</evidence>
<accession>A0A162MXK4</accession>
<dbReference type="InterPro" id="IPR049192">
    <property type="entry name" value="DUF4246_C"/>
</dbReference>
<protein>
    <recommendedName>
        <fullName evidence="6">Duf1665 domain containing protein</fullName>
    </recommendedName>
</protein>
<feature type="region of interest" description="Disordered" evidence="1">
    <location>
        <begin position="63"/>
        <end position="86"/>
    </location>
</feature>
<dbReference type="PANTHER" id="PTHR33119">
    <property type="entry name" value="IFI3P"/>
    <property type="match status" value="1"/>
</dbReference>
<evidence type="ECO:0008006" key="6">
    <source>
        <dbReference type="Google" id="ProtNLM"/>
    </source>
</evidence>